<evidence type="ECO:0000259" key="1">
    <source>
        <dbReference type="PROSITE" id="PS51186"/>
    </source>
</evidence>
<dbReference type="SUPFAM" id="SSF55729">
    <property type="entry name" value="Acyl-CoA N-acyltransferases (Nat)"/>
    <property type="match status" value="1"/>
</dbReference>
<dbReference type="InterPro" id="IPR051908">
    <property type="entry name" value="Ribosomal_N-acetyltransferase"/>
</dbReference>
<dbReference type="OrthoDB" id="5191051at2"/>
<sequence>MLLDWAFGERGLHRVEWQCRADNTRSIAVAGRLGMTLEGQLRQAWLNGGTFHDKHIWAILAAEHRAG</sequence>
<reference evidence="2 3" key="1">
    <citation type="submission" date="2018-11" db="EMBL/GenBank/DDBJ databases">
        <title>Draft genome of Simplicispira Flexivirga sp. BO-16.</title>
        <authorList>
            <person name="Im W.T."/>
        </authorList>
    </citation>
    <scope>NUCLEOTIDE SEQUENCE [LARGE SCALE GENOMIC DNA]</scope>
    <source>
        <strain evidence="2 3">BO-16</strain>
    </source>
</reference>
<dbReference type="Pfam" id="PF13302">
    <property type="entry name" value="Acetyltransf_3"/>
    <property type="match status" value="1"/>
</dbReference>
<dbReference type="InterPro" id="IPR016181">
    <property type="entry name" value="Acyl_CoA_acyltransferase"/>
</dbReference>
<name>A0A3M9MDK7_9MICO</name>
<dbReference type="PANTHER" id="PTHR43441">
    <property type="entry name" value="RIBOSOMAL-PROTEIN-SERINE ACETYLTRANSFERASE"/>
    <property type="match status" value="1"/>
</dbReference>
<keyword evidence="2" id="KW-0808">Transferase</keyword>
<protein>
    <submittedName>
        <fullName evidence="2">N-acetyltransferase</fullName>
    </submittedName>
</protein>
<dbReference type="PROSITE" id="PS51186">
    <property type="entry name" value="GNAT"/>
    <property type="match status" value="1"/>
</dbReference>
<dbReference type="AlphaFoldDB" id="A0A3M9MDK7"/>
<dbReference type="InterPro" id="IPR000182">
    <property type="entry name" value="GNAT_dom"/>
</dbReference>
<organism evidence="2 3">
    <name type="scientific">Flexivirga caeni</name>
    <dbReference type="NCBI Taxonomy" id="2294115"/>
    <lineage>
        <taxon>Bacteria</taxon>
        <taxon>Bacillati</taxon>
        <taxon>Actinomycetota</taxon>
        <taxon>Actinomycetes</taxon>
        <taxon>Micrococcales</taxon>
        <taxon>Dermacoccaceae</taxon>
        <taxon>Flexivirga</taxon>
    </lineage>
</organism>
<dbReference type="GO" id="GO:0005737">
    <property type="term" value="C:cytoplasm"/>
    <property type="evidence" value="ECO:0007669"/>
    <property type="project" value="TreeGrafter"/>
</dbReference>
<keyword evidence="3" id="KW-1185">Reference proteome</keyword>
<dbReference type="Gene3D" id="3.40.630.30">
    <property type="match status" value="1"/>
</dbReference>
<dbReference type="EMBL" id="RJJQ01000005">
    <property type="protein sequence ID" value="RNI23285.1"/>
    <property type="molecule type" value="Genomic_DNA"/>
</dbReference>
<comment type="caution">
    <text evidence="2">The sequence shown here is derived from an EMBL/GenBank/DDBJ whole genome shotgun (WGS) entry which is preliminary data.</text>
</comment>
<gene>
    <name evidence="2" type="ORF">EFY87_07625</name>
</gene>
<dbReference type="GO" id="GO:0008999">
    <property type="term" value="F:protein-N-terminal-alanine acetyltransferase activity"/>
    <property type="evidence" value="ECO:0007669"/>
    <property type="project" value="TreeGrafter"/>
</dbReference>
<dbReference type="PANTHER" id="PTHR43441:SF10">
    <property type="entry name" value="ACETYLTRANSFERASE"/>
    <property type="match status" value="1"/>
</dbReference>
<feature type="domain" description="N-acetyltransferase" evidence="1">
    <location>
        <begin position="1"/>
        <end position="63"/>
    </location>
</feature>
<accession>A0A3M9MDK7</accession>
<dbReference type="GO" id="GO:1990189">
    <property type="term" value="F:protein N-terminal-serine acetyltransferase activity"/>
    <property type="evidence" value="ECO:0007669"/>
    <property type="project" value="TreeGrafter"/>
</dbReference>
<evidence type="ECO:0000313" key="3">
    <source>
        <dbReference type="Proteomes" id="UP000271678"/>
    </source>
</evidence>
<dbReference type="Proteomes" id="UP000271678">
    <property type="component" value="Unassembled WGS sequence"/>
</dbReference>
<proteinExistence type="predicted"/>
<evidence type="ECO:0000313" key="2">
    <source>
        <dbReference type="EMBL" id="RNI23285.1"/>
    </source>
</evidence>